<comment type="caution">
    <text evidence="7">The sequence shown here is derived from an EMBL/GenBank/DDBJ whole genome shotgun (WGS) entry which is preliminary data.</text>
</comment>
<evidence type="ECO:0000256" key="2">
    <source>
        <dbReference type="ARBA" id="ARBA00022801"/>
    </source>
</evidence>
<feature type="signal peptide" evidence="4">
    <location>
        <begin position="1"/>
        <end position="18"/>
    </location>
</feature>
<dbReference type="InterPro" id="IPR030395">
    <property type="entry name" value="GP_PDE_dom"/>
</dbReference>
<dbReference type="Gene3D" id="2.60.40.10">
    <property type="entry name" value="Immunoglobulins"/>
    <property type="match status" value="2"/>
</dbReference>
<dbReference type="InterPro" id="IPR012334">
    <property type="entry name" value="Pectin_lyas_fold"/>
</dbReference>
<dbReference type="InterPro" id="IPR036116">
    <property type="entry name" value="FN3_sf"/>
</dbReference>
<evidence type="ECO:0000313" key="7">
    <source>
        <dbReference type="EMBL" id="RCW49165.1"/>
    </source>
</evidence>
<dbReference type="SUPFAM" id="SSF49265">
    <property type="entry name" value="Fibronectin type III"/>
    <property type="match status" value="1"/>
</dbReference>
<evidence type="ECO:0000256" key="3">
    <source>
        <dbReference type="ARBA" id="ARBA00023085"/>
    </source>
</evidence>
<dbReference type="PANTHER" id="PTHR31321:SF57">
    <property type="entry name" value="PECTINESTERASE 53-RELATED"/>
    <property type="match status" value="1"/>
</dbReference>
<feature type="domain" description="Fibronectin type-III" evidence="5">
    <location>
        <begin position="814"/>
        <end position="907"/>
    </location>
</feature>
<keyword evidence="8" id="KW-1185">Reference proteome</keyword>
<evidence type="ECO:0000313" key="8">
    <source>
        <dbReference type="Proteomes" id="UP000252415"/>
    </source>
</evidence>
<comment type="similarity">
    <text evidence="1">Belongs to the pectinesterase family.</text>
</comment>
<dbReference type="PROSITE" id="PS50853">
    <property type="entry name" value="FN3"/>
    <property type="match status" value="1"/>
</dbReference>
<dbReference type="GO" id="GO:0006629">
    <property type="term" value="P:lipid metabolic process"/>
    <property type="evidence" value="ECO:0007669"/>
    <property type="project" value="InterPro"/>
</dbReference>
<dbReference type="EMBL" id="QPJD01000005">
    <property type="protein sequence ID" value="RCW49165.1"/>
    <property type="molecule type" value="Genomic_DNA"/>
</dbReference>
<dbReference type="SUPFAM" id="SSF51695">
    <property type="entry name" value="PLC-like phosphodiesterases"/>
    <property type="match status" value="1"/>
</dbReference>
<reference evidence="7 8" key="1">
    <citation type="submission" date="2018-07" db="EMBL/GenBank/DDBJ databases">
        <title>Genomic Encyclopedia of Type Strains, Phase III (KMG-III): the genomes of soil and plant-associated and newly described type strains.</title>
        <authorList>
            <person name="Whitman W."/>
        </authorList>
    </citation>
    <scope>NUCLEOTIDE SEQUENCE [LARGE SCALE GENOMIC DNA]</scope>
    <source>
        <strain evidence="7 8">CECT 7506</strain>
    </source>
</reference>
<dbReference type="GO" id="GO:0030599">
    <property type="term" value="F:pectinesterase activity"/>
    <property type="evidence" value="ECO:0007669"/>
    <property type="project" value="InterPro"/>
</dbReference>
<protein>
    <submittedName>
        <fullName evidence="7">Pectin methylesterase-like acyl-CoA thioesterase</fullName>
    </submittedName>
</protein>
<dbReference type="GO" id="GO:0008081">
    <property type="term" value="F:phosphoric diester hydrolase activity"/>
    <property type="evidence" value="ECO:0007669"/>
    <property type="project" value="InterPro"/>
</dbReference>
<dbReference type="SUPFAM" id="SSF51126">
    <property type="entry name" value="Pectin lyase-like"/>
    <property type="match status" value="1"/>
</dbReference>
<dbReference type="PROSITE" id="PS51704">
    <property type="entry name" value="GP_PDE"/>
    <property type="match status" value="1"/>
</dbReference>
<dbReference type="GO" id="GO:0009279">
    <property type="term" value="C:cell outer membrane"/>
    <property type="evidence" value="ECO:0007669"/>
    <property type="project" value="TreeGrafter"/>
</dbReference>
<sequence length="1069" mass="116483">MKWLILAAMLFGALNFQAFIPTASALEYRNDPPYYNVTDSTLPGKLLDALNHRTLPFSESNQDFRDVSPVIVIAHRGVVDHNHPENTKESAVNVMNYGIEAMELDVYQTSDYVPYLFHDQTLTRMLDRPEYSDIYRWEREGSPAGKKPLDWGTISQLNLCYNGVDGYGKTAEHPTCASSGIHPSSLYDTLHELYMNSYQGFVFLDLRGTENVRDVATLLSRYFVADDADFGTWIASHVVLKFATTFFDGPADYSAKVRAHYQERYGETLSEYDLSFLYVMPVYFSDRAYDKEQQTGDASWAINDFTRWKNWFDDQDKNEGLLAPEIEIKATGAVLNNGADDLFTETWQSGRSVGVYVPKKLCTRTVAADPNYLGGDSGTWWEGGVCGPLGSMNEKECGSSGQTAVTVSGGGCTDHRFLSEFWHDTAKFGFIITDTPVDDINYLAKYPGQRPGQRDIGVRFFSPPNIQVAADGSGDYSTIAAAIAALPQSGGIIEVAPGTYKEKLLISKNNVALVGMGTDASKVKITGNDYNKKINPATGQPYGTSGSATVTVTGSDFYATNLTFENTANYEAPGYEANEQAVALLTKGDRAVYRAVMFLGGQDTLYVHNNKRAYFNNSYVEGYVDFIFGNGKAVFDNTTIKAKVHTDLRGQVTITAQKRESASEDSGFVFNNNTLLFDDQYMDNVWLGRPWGAYSTVYFLNTKMGPQVKTPGWIEFIPAEYAPPGVTPTNYLPTSTYREYKTLYPDGNGGWTAFDIGQRESVSPNTNVPLSDAEAAALAADTYLKGADDWKPTAVTYGSNTNQTLPIPTLPIGAPGAPTIYSVTAGNKNLQVSWGGKPANPQTSGYRIWATQNGQTFGPVEVPPTATSGYIGGLANGVPAQVHVAGVNAQGVGQDAVSASFTPVSDAPSVPENIRFQLNGSSVTIGFDILDEGSQPVFNGAEHHGVYTALYASKNDAYAGKAITGTSQGFTTPTYTFNNLQANTTYWVSLWAHNGKDSPKAITSFHTGPISGFQYCSWEGQTCSFSGEKLVAFGANGWFSYQTATNSISCSNAVFGDPQRGTGKACYVK</sequence>
<evidence type="ECO:0000259" key="6">
    <source>
        <dbReference type="PROSITE" id="PS51704"/>
    </source>
</evidence>
<dbReference type="InterPro" id="IPR011050">
    <property type="entry name" value="Pectin_lyase_fold/virulence"/>
</dbReference>
<dbReference type="Gene3D" id="2.160.20.10">
    <property type="entry name" value="Single-stranded right-handed beta-helix, Pectin lyase-like"/>
    <property type="match status" value="1"/>
</dbReference>
<dbReference type="GO" id="GO:0042545">
    <property type="term" value="P:cell wall modification"/>
    <property type="evidence" value="ECO:0007669"/>
    <property type="project" value="InterPro"/>
</dbReference>
<keyword evidence="3" id="KW-0063">Aspartyl esterase</keyword>
<accession>A0A368W2A7</accession>
<dbReference type="InterPro" id="IPR000070">
    <property type="entry name" value="Pectinesterase_cat"/>
</dbReference>
<evidence type="ECO:0000256" key="1">
    <source>
        <dbReference type="ARBA" id="ARBA00008891"/>
    </source>
</evidence>
<dbReference type="AlphaFoldDB" id="A0A368W2A7"/>
<gene>
    <name evidence="7" type="ORF">DFP97_105350</name>
</gene>
<dbReference type="InterPro" id="IPR013783">
    <property type="entry name" value="Ig-like_fold"/>
</dbReference>
<name>A0A368W2A7_9BACL</name>
<dbReference type="PANTHER" id="PTHR31321">
    <property type="entry name" value="ACYL-COA THIOESTER HYDROLASE YBHC-RELATED"/>
    <property type="match status" value="1"/>
</dbReference>
<keyword evidence="4" id="KW-0732">Signal</keyword>
<dbReference type="Pfam" id="PF03009">
    <property type="entry name" value="GDPD"/>
    <property type="match status" value="1"/>
</dbReference>
<dbReference type="InterPro" id="IPR003961">
    <property type="entry name" value="FN3_dom"/>
</dbReference>
<dbReference type="Pfam" id="PF01095">
    <property type="entry name" value="Pectinesterase"/>
    <property type="match status" value="1"/>
</dbReference>
<evidence type="ECO:0000256" key="4">
    <source>
        <dbReference type="SAM" id="SignalP"/>
    </source>
</evidence>
<organism evidence="7 8">
    <name type="scientific">Paenibacillus prosopidis</name>
    <dbReference type="NCBI Taxonomy" id="630520"/>
    <lineage>
        <taxon>Bacteria</taxon>
        <taxon>Bacillati</taxon>
        <taxon>Bacillota</taxon>
        <taxon>Bacilli</taxon>
        <taxon>Bacillales</taxon>
        <taxon>Paenibacillaceae</taxon>
        <taxon>Paenibacillus</taxon>
    </lineage>
</organism>
<dbReference type="Proteomes" id="UP000252415">
    <property type="component" value="Unassembled WGS sequence"/>
</dbReference>
<proteinExistence type="inferred from homology"/>
<feature type="chain" id="PRO_5039186412" evidence="4">
    <location>
        <begin position="19"/>
        <end position="1069"/>
    </location>
</feature>
<dbReference type="CDD" id="cd00063">
    <property type="entry name" value="FN3"/>
    <property type="match status" value="1"/>
</dbReference>
<keyword evidence="2" id="KW-0378">Hydrolase</keyword>
<dbReference type="InterPro" id="IPR017946">
    <property type="entry name" value="PLC-like_Pdiesterase_TIM-brl"/>
</dbReference>
<dbReference type="SMART" id="SM00060">
    <property type="entry name" value="FN3"/>
    <property type="match status" value="2"/>
</dbReference>
<dbReference type="Gene3D" id="3.20.20.190">
    <property type="entry name" value="Phosphatidylinositol (PI) phosphodiesterase"/>
    <property type="match status" value="1"/>
</dbReference>
<feature type="domain" description="GP-PDE" evidence="6">
    <location>
        <begin position="70"/>
        <end position="193"/>
    </location>
</feature>
<evidence type="ECO:0000259" key="5">
    <source>
        <dbReference type="PROSITE" id="PS50853"/>
    </source>
</evidence>